<dbReference type="Gene3D" id="2.60.60.60">
    <property type="match status" value="1"/>
</dbReference>
<dbReference type="Pfam" id="PF14466">
    <property type="entry name" value="PLCC"/>
    <property type="match status" value="1"/>
</dbReference>
<gene>
    <name evidence="2" type="ORF">GCM10023188_18860</name>
</gene>
<feature type="chain" id="PRO_5045628364" evidence="1">
    <location>
        <begin position="19"/>
        <end position="147"/>
    </location>
</feature>
<proteinExistence type="predicted"/>
<name>A0ABP8LNC1_9BACT</name>
<accession>A0ABP8LNC1</accession>
<organism evidence="2 3">
    <name type="scientific">Pontibacter saemangeumensis</name>
    <dbReference type="NCBI Taxonomy" id="1084525"/>
    <lineage>
        <taxon>Bacteria</taxon>
        <taxon>Pseudomonadati</taxon>
        <taxon>Bacteroidota</taxon>
        <taxon>Cytophagia</taxon>
        <taxon>Cytophagales</taxon>
        <taxon>Hymenobacteraceae</taxon>
        <taxon>Pontibacter</taxon>
    </lineage>
</organism>
<sequence>MKTLSKLTALLFFVLLLAGCGDSGKDSPTPDAATFRVDIEQSGDYEKFGKIISIKGGEFYRTGTQEQMPVILFEEHLTEDRYSYEAEAVRELSIQTTYGFSSVETPPASMQLKITVYKNGKQIDQKTYAYTDRDAEVNQFLTYKATQ</sequence>
<evidence type="ECO:0000256" key="1">
    <source>
        <dbReference type="SAM" id="SignalP"/>
    </source>
</evidence>
<feature type="signal peptide" evidence="1">
    <location>
        <begin position="1"/>
        <end position="18"/>
    </location>
</feature>
<keyword evidence="3" id="KW-1185">Reference proteome</keyword>
<dbReference type="Proteomes" id="UP001500552">
    <property type="component" value="Unassembled WGS sequence"/>
</dbReference>
<protein>
    <submittedName>
        <fullName evidence="2">DUF4425 family protein</fullName>
    </submittedName>
</protein>
<dbReference type="EMBL" id="BAABHC010000010">
    <property type="protein sequence ID" value="GAA4431378.1"/>
    <property type="molecule type" value="Genomic_DNA"/>
</dbReference>
<dbReference type="PROSITE" id="PS51257">
    <property type="entry name" value="PROKAR_LIPOPROTEIN"/>
    <property type="match status" value="1"/>
</dbReference>
<dbReference type="InterPro" id="IPR025219">
    <property type="entry name" value="PLCC"/>
</dbReference>
<keyword evidence="1" id="KW-0732">Signal</keyword>
<reference evidence="3" key="1">
    <citation type="journal article" date="2019" name="Int. J. Syst. Evol. Microbiol.">
        <title>The Global Catalogue of Microorganisms (GCM) 10K type strain sequencing project: providing services to taxonomists for standard genome sequencing and annotation.</title>
        <authorList>
            <consortium name="The Broad Institute Genomics Platform"/>
            <consortium name="The Broad Institute Genome Sequencing Center for Infectious Disease"/>
            <person name="Wu L."/>
            <person name="Ma J."/>
        </authorList>
    </citation>
    <scope>NUCLEOTIDE SEQUENCE [LARGE SCALE GENOMIC DNA]</scope>
    <source>
        <strain evidence="3">JCM 17926</strain>
    </source>
</reference>
<dbReference type="RefSeq" id="WP_345158569.1">
    <property type="nucleotide sequence ID" value="NZ_BAABHC010000010.1"/>
</dbReference>
<evidence type="ECO:0000313" key="2">
    <source>
        <dbReference type="EMBL" id="GAA4431378.1"/>
    </source>
</evidence>
<evidence type="ECO:0000313" key="3">
    <source>
        <dbReference type="Proteomes" id="UP001500552"/>
    </source>
</evidence>
<comment type="caution">
    <text evidence="2">The sequence shown here is derived from an EMBL/GenBank/DDBJ whole genome shotgun (WGS) entry which is preliminary data.</text>
</comment>